<accession>A0ABS8PRE5</accession>
<protein>
    <submittedName>
        <fullName evidence="2">Uncharacterized protein</fullName>
    </submittedName>
</protein>
<sequence>MSTGLFNTSNKDLYDSNEQPQELSGTESGQYDYATRFDGLVKKLFDTFTKGMHPISSSVRLV</sequence>
<keyword evidence="3" id="KW-1185">Reference proteome</keyword>
<evidence type="ECO:0000256" key="1">
    <source>
        <dbReference type="SAM" id="MobiDB-lite"/>
    </source>
</evidence>
<dbReference type="Proteomes" id="UP001199816">
    <property type="component" value="Unassembled WGS sequence"/>
</dbReference>
<name>A0ABS8PRE5_9BACT</name>
<evidence type="ECO:0000313" key="3">
    <source>
        <dbReference type="Proteomes" id="UP001199816"/>
    </source>
</evidence>
<dbReference type="EMBL" id="JAJNEC010000004">
    <property type="protein sequence ID" value="MCD2422421.1"/>
    <property type="molecule type" value="Genomic_DNA"/>
</dbReference>
<reference evidence="2 3" key="1">
    <citation type="submission" date="2021-11" db="EMBL/GenBank/DDBJ databases">
        <title>Genomic of Niabella pedocola.</title>
        <authorList>
            <person name="Wu T."/>
        </authorList>
    </citation>
    <scope>NUCLEOTIDE SEQUENCE [LARGE SCALE GENOMIC DNA]</scope>
    <source>
        <strain evidence="2 3">JCM 31011</strain>
    </source>
</reference>
<evidence type="ECO:0000313" key="2">
    <source>
        <dbReference type="EMBL" id="MCD2422421.1"/>
    </source>
</evidence>
<proteinExistence type="predicted"/>
<dbReference type="RefSeq" id="WP_231003400.1">
    <property type="nucleotide sequence ID" value="NZ_JAJNEC010000004.1"/>
</dbReference>
<feature type="region of interest" description="Disordered" evidence="1">
    <location>
        <begin position="1"/>
        <end position="29"/>
    </location>
</feature>
<comment type="caution">
    <text evidence="2">The sequence shown here is derived from an EMBL/GenBank/DDBJ whole genome shotgun (WGS) entry which is preliminary data.</text>
</comment>
<gene>
    <name evidence="2" type="ORF">LQ567_06580</name>
</gene>
<organism evidence="2 3">
    <name type="scientific">Niabella pedocola</name>
    <dbReference type="NCBI Taxonomy" id="1752077"/>
    <lineage>
        <taxon>Bacteria</taxon>
        <taxon>Pseudomonadati</taxon>
        <taxon>Bacteroidota</taxon>
        <taxon>Chitinophagia</taxon>
        <taxon>Chitinophagales</taxon>
        <taxon>Chitinophagaceae</taxon>
        <taxon>Niabella</taxon>
    </lineage>
</organism>